<protein>
    <recommendedName>
        <fullName evidence="4">Reverse transcriptase RNase H-like domain-containing protein</fullName>
    </recommendedName>
</protein>
<dbReference type="EMBL" id="QJKJ01008371">
    <property type="protein sequence ID" value="RDX79982.1"/>
    <property type="molecule type" value="Genomic_DNA"/>
</dbReference>
<dbReference type="PANTHER" id="PTHR48475:SF2">
    <property type="entry name" value="RIBONUCLEASE H"/>
    <property type="match status" value="1"/>
</dbReference>
<evidence type="ECO:0000313" key="2">
    <source>
        <dbReference type="EMBL" id="RDX79982.1"/>
    </source>
</evidence>
<dbReference type="OrthoDB" id="1938451at2759"/>
<keyword evidence="3" id="KW-1185">Reference proteome</keyword>
<comment type="caution">
    <text evidence="2">The sequence shown here is derived from an EMBL/GenBank/DDBJ whole genome shotgun (WGS) entry which is preliminary data.</text>
</comment>
<evidence type="ECO:0008006" key="4">
    <source>
        <dbReference type="Google" id="ProtNLM"/>
    </source>
</evidence>
<dbReference type="AlphaFoldDB" id="A0A371FP09"/>
<evidence type="ECO:0000313" key="3">
    <source>
        <dbReference type="Proteomes" id="UP000257109"/>
    </source>
</evidence>
<organism evidence="2 3">
    <name type="scientific">Mucuna pruriens</name>
    <name type="common">Velvet bean</name>
    <name type="synonym">Dolichos pruriens</name>
    <dbReference type="NCBI Taxonomy" id="157652"/>
    <lineage>
        <taxon>Eukaryota</taxon>
        <taxon>Viridiplantae</taxon>
        <taxon>Streptophyta</taxon>
        <taxon>Embryophyta</taxon>
        <taxon>Tracheophyta</taxon>
        <taxon>Spermatophyta</taxon>
        <taxon>Magnoliopsida</taxon>
        <taxon>eudicotyledons</taxon>
        <taxon>Gunneridae</taxon>
        <taxon>Pentapetalae</taxon>
        <taxon>rosids</taxon>
        <taxon>fabids</taxon>
        <taxon>Fabales</taxon>
        <taxon>Fabaceae</taxon>
        <taxon>Papilionoideae</taxon>
        <taxon>50 kb inversion clade</taxon>
        <taxon>NPAAA clade</taxon>
        <taxon>indigoferoid/millettioid clade</taxon>
        <taxon>Phaseoleae</taxon>
        <taxon>Mucuna</taxon>
    </lineage>
</organism>
<name>A0A371FP09_MUCPR</name>
<dbReference type="PANTHER" id="PTHR48475">
    <property type="entry name" value="RIBONUCLEASE H"/>
    <property type="match status" value="1"/>
</dbReference>
<reference evidence="2" key="1">
    <citation type="submission" date="2018-05" db="EMBL/GenBank/DDBJ databases">
        <title>Draft genome of Mucuna pruriens seed.</title>
        <authorList>
            <person name="Nnadi N.E."/>
            <person name="Vos R."/>
            <person name="Hasami M.H."/>
            <person name="Devisetty U.K."/>
            <person name="Aguiy J.C."/>
        </authorList>
    </citation>
    <scope>NUCLEOTIDE SEQUENCE [LARGE SCALE GENOMIC DNA]</scope>
    <source>
        <strain evidence="2">JCA_2017</strain>
    </source>
</reference>
<proteinExistence type="predicted"/>
<dbReference type="Proteomes" id="UP000257109">
    <property type="component" value="Unassembled WGS sequence"/>
</dbReference>
<accession>A0A371FP09</accession>
<feature type="region of interest" description="Disordered" evidence="1">
    <location>
        <begin position="13"/>
        <end position="44"/>
    </location>
</feature>
<feature type="non-terminal residue" evidence="2">
    <location>
        <position position="1"/>
    </location>
</feature>
<evidence type="ECO:0000256" key="1">
    <source>
        <dbReference type="SAM" id="MobiDB-lite"/>
    </source>
</evidence>
<sequence>MLLWGPRREIPRIHVDRKGHRGQPRQMSDRDKYEKSHKRQRSAATYGKDNDLVPLYLLVGRNCQTNFWGFEESRKFRLDARVSTCPDATGRRKMRATNDSIFHKQGVARHRAKVLRKPDLAGRMVAWSVQLSEFDISFERSGHVKAQALANFLTKLTPGETLTKSMEESTEGEWYLLVDGSSNQVGSGVEVILEGPTGSLSDSLCTSSSKPTTIR</sequence>
<gene>
    <name evidence="2" type="ORF">CR513_39526</name>
</gene>